<evidence type="ECO:0000313" key="3">
    <source>
        <dbReference type="Proteomes" id="UP000037395"/>
    </source>
</evidence>
<reference evidence="1" key="1">
    <citation type="journal article" date="2014" name="Int. J. Syst. Evol. Microbiol.">
        <title>Complete genome sequence of Corynebacterium casei LMG S-19264T (=DSM 44701T), isolated from a smear-ripened cheese.</title>
        <authorList>
            <consortium name="US DOE Joint Genome Institute (JGI-PGF)"/>
            <person name="Walter F."/>
            <person name="Albersmeier A."/>
            <person name="Kalinowski J."/>
            <person name="Ruckert C."/>
        </authorList>
    </citation>
    <scope>NUCLEOTIDE SEQUENCE</scope>
    <source>
        <strain evidence="1">JCM 4434</strain>
    </source>
</reference>
<evidence type="ECO:0000313" key="2">
    <source>
        <dbReference type="EMBL" id="OEV34649.1"/>
    </source>
</evidence>
<reference evidence="2" key="4">
    <citation type="submission" date="2016-08" db="EMBL/GenBank/DDBJ databases">
        <title>Sequencing, Assembly and Comparative Genomics of S. aureofaciens ATCC 10762.</title>
        <authorList>
            <person name="Gradnigo J.S."/>
            <person name="Johnson N."/>
            <person name="Somerville G.A."/>
        </authorList>
    </citation>
    <scope>NUCLEOTIDE SEQUENCE [LARGE SCALE GENOMIC DNA]</scope>
    <source>
        <strain evidence="2">ATCC 10762</strain>
    </source>
</reference>
<gene>
    <name evidence="1" type="ORF">GCM10010502_65550</name>
    <name evidence="2" type="ORF">HS99_0009130</name>
</gene>
<reference evidence="1" key="5">
    <citation type="submission" date="2020-09" db="EMBL/GenBank/DDBJ databases">
        <authorList>
            <person name="Sun Q."/>
            <person name="Ohkuma M."/>
        </authorList>
    </citation>
    <scope>NUCLEOTIDE SEQUENCE</scope>
    <source>
        <strain evidence="1">JCM 4434</strain>
    </source>
</reference>
<dbReference type="EMBL" id="JPRF03000043">
    <property type="protein sequence ID" value="OEV34649.1"/>
    <property type="molecule type" value="Genomic_DNA"/>
</dbReference>
<sequence length="125" mass="13592">MTTTTSQLQTDAGWDGPYYRAGAEGFEALFLPSPDEVLDEVCNVDVEVRLPDGSRWSATIFTLAEVDRLMKGWEDTGETADGRYFSCSDGLIVRGPGIQGMVSVIAKLLASGEFDGAFHRLPDPE</sequence>
<dbReference type="AlphaFoldDB" id="A0A1E7N1T0"/>
<accession>A0A1E7N1T0</accession>
<dbReference type="Proteomes" id="UP000037395">
    <property type="component" value="Unassembled WGS sequence"/>
</dbReference>
<comment type="caution">
    <text evidence="2">The sequence shown here is derived from an EMBL/GenBank/DDBJ whole genome shotgun (WGS) entry which is preliminary data.</text>
</comment>
<reference evidence="2 3" key="2">
    <citation type="submission" date="2014-07" db="EMBL/GenBank/DDBJ databases">
        <authorList>
            <person name="Zhang J.E."/>
            <person name="Yang H."/>
            <person name="Guo J."/>
            <person name="Deng Z."/>
            <person name="Luo H."/>
            <person name="Luo M."/>
            <person name="Zhao B."/>
        </authorList>
    </citation>
    <scope>NUCLEOTIDE SEQUENCE [LARGE SCALE GENOMIC DNA]</scope>
    <source>
        <strain evidence="2">ATCC 10762</strain>
        <strain evidence="3">ATCC 10762 / DSM 40127 / CCM 3239 / JCM 4008 / LMG 5968 / NBRC 12843 / NCIMB 8234 / A-377</strain>
    </source>
</reference>
<accession>A0A8H9LR60</accession>
<name>A0A1E7N1T0_KITAU</name>
<protein>
    <submittedName>
        <fullName evidence="2">Uncharacterized protein</fullName>
    </submittedName>
</protein>
<evidence type="ECO:0000313" key="1">
    <source>
        <dbReference type="EMBL" id="GGV01823.1"/>
    </source>
</evidence>
<dbReference type="OrthoDB" id="3394231at2"/>
<reference evidence="3" key="3">
    <citation type="submission" date="2016-08" db="EMBL/GenBank/DDBJ databases">
        <title>Sequencing, assembly and comparative genomics of S. aureofaciens ATCC 10762.</title>
        <authorList>
            <person name="Gradnigo J.S."/>
            <person name="Johnson N."/>
            <person name="Somerville G.A."/>
        </authorList>
    </citation>
    <scope>NUCLEOTIDE SEQUENCE [LARGE SCALE GENOMIC DNA]</scope>
    <source>
        <strain evidence="3">ATCC 10762 / DSM 40127 / CCM 3239 / JCM 4008 / LMG 5968 / NBRC 12843 / NCIMB 8234 / A-377</strain>
    </source>
</reference>
<proteinExistence type="predicted"/>
<dbReference type="EMBL" id="BMUB01000026">
    <property type="protein sequence ID" value="GGV01823.1"/>
    <property type="molecule type" value="Genomic_DNA"/>
</dbReference>
<dbReference type="KEGG" id="kau:B6264_26660"/>
<dbReference type="GeneID" id="97489464"/>
<keyword evidence="3" id="KW-1185">Reference proteome</keyword>
<dbReference type="Proteomes" id="UP000610124">
    <property type="component" value="Unassembled WGS sequence"/>
</dbReference>
<organism evidence="2 3">
    <name type="scientific">Kitasatospora aureofaciens</name>
    <name type="common">Streptomyces aureofaciens</name>
    <dbReference type="NCBI Taxonomy" id="1894"/>
    <lineage>
        <taxon>Bacteria</taxon>
        <taxon>Bacillati</taxon>
        <taxon>Actinomycetota</taxon>
        <taxon>Actinomycetes</taxon>
        <taxon>Kitasatosporales</taxon>
        <taxon>Streptomycetaceae</taxon>
        <taxon>Kitasatospora</taxon>
    </lineage>
</organism>
<dbReference type="RefSeq" id="WP_030554695.1">
    <property type="nucleotide sequence ID" value="NZ_BMUB01000026.1"/>
</dbReference>